<proteinExistence type="predicted"/>
<keyword evidence="3" id="KW-1185">Reference proteome</keyword>
<evidence type="ECO:0000313" key="2">
    <source>
        <dbReference type="EMBL" id="RBM01938.1"/>
    </source>
</evidence>
<dbReference type="AlphaFoldDB" id="A0A365YH61"/>
<organism evidence="2 3">
    <name type="scientific">Glutamicibacter soli</name>
    <dbReference type="NCBI Taxonomy" id="453836"/>
    <lineage>
        <taxon>Bacteria</taxon>
        <taxon>Bacillati</taxon>
        <taxon>Actinomycetota</taxon>
        <taxon>Actinomycetes</taxon>
        <taxon>Micrococcales</taxon>
        <taxon>Micrococcaceae</taxon>
        <taxon>Glutamicibacter</taxon>
    </lineage>
</organism>
<comment type="caution">
    <text evidence="2">The sequence shown here is derived from an EMBL/GenBank/DDBJ whole genome shotgun (WGS) entry which is preliminary data.</text>
</comment>
<gene>
    <name evidence="2" type="ORF">C1H84_08905</name>
</gene>
<feature type="compositionally biased region" description="Polar residues" evidence="1">
    <location>
        <begin position="1"/>
        <end position="20"/>
    </location>
</feature>
<name>A0A365YH61_9MICC</name>
<evidence type="ECO:0000256" key="1">
    <source>
        <dbReference type="SAM" id="MobiDB-lite"/>
    </source>
</evidence>
<protein>
    <submittedName>
        <fullName evidence="2">Thiolase</fullName>
    </submittedName>
</protein>
<dbReference type="Proteomes" id="UP000252167">
    <property type="component" value="Unassembled WGS sequence"/>
</dbReference>
<accession>A0A365YH61</accession>
<evidence type="ECO:0000313" key="3">
    <source>
        <dbReference type="Proteomes" id="UP000252167"/>
    </source>
</evidence>
<sequence length="58" mass="5728">MDQAVSGPQNLQDSGISGSASVLEGKRHDTQFVVVSMCVGGGVGAAGLFEVAGQPSHG</sequence>
<reference evidence="2 3" key="1">
    <citation type="submission" date="2018-01" db="EMBL/GenBank/DDBJ databases">
        <title>Glutamicibacter soli strain NHPC-3 Whole genome sequence and assembly.</title>
        <authorList>
            <person name="Choudhury P."/>
            <person name="Gupta D."/>
            <person name="Sengupta K."/>
            <person name="Jawed A."/>
            <person name="Sultana N."/>
            <person name="Saha P."/>
        </authorList>
    </citation>
    <scope>NUCLEOTIDE SEQUENCE [LARGE SCALE GENOMIC DNA]</scope>
    <source>
        <strain evidence="2 3">NHPC-3</strain>
    </source>
</reference>
<feature type="region of interest" description="Disordered" evidence="1">
    <location>
        <begin position="1"/>
        <end position="22"/>
    </location>
</feature>
<dbReference type="EMBL" id="POAF01000003">
    <property type="protein sequence ID" value="RBM01938.1"/>
    <property type="molecule type" value="Genomic_DNA"/>
</dbReference>